<dbReference type="RefSeq" id="XP_002905810.1">
    <property type="nucleotide sequence ID" value="XM_002905764.1"/>
</dbReference>
<dbReference type="GeneID" id="9479516"/>
<dbReference type="OrthoDB" id="115794at2759"/>
<feature type="region of interest" description="Disordered" evidence="1">
    <location>
        <begin position="197"/>
        <end position="218"/>
    </location>
</feature>
<dbReference type="KEGG" id="pif:PITG_04098"/>
<dbReference type="InParanoid" id="D0N0J9"/>
<dbReference type="VEuPathDB" id="FungiDB:PITG_04098"/>
<reference evidence="3" key="1">
    <citation type="journal article" date="2009" name="Nature">
        <title>Genome sequence and analysis of the Irish potato famine pathogen Phytophthora infestans.</title>
        <authorList>
            <consortium name="The Broad Institute Genome Sequencing Platform"/>
            <person name="Haas B.J."/>
            <person name="Kamoun S."/>
            <person name="Zody M.C."/>
            <person name="Jiang R.H."/>
            <person name="Handsaker R.E."/>
            <person name="Cano L.M."/>
            <person name="Grabherr M."/>
            <person name="Kodira C.D."/>
            <person name="Raffaele S."/>
            <person name="Torto-Alalibo T."/>
            <person name="Bozkurt T.O."/>
            <person name="Ah-Fong A.M."/>
            <person name="Alvarado L."/>
            <person name="Anderson V.L."/>
            <person name="Armstrong M.R."/>
            <person name="Avrova A."/>
            <person name="Baxter L."/>
            <person name="Beynon J."/>
            <person name="Boevink P.C."/>
            <person name="Bollmann S.R."/>
            <person name="Bos J.I."/>
            <person name="Bulone V."/>
            <person name="Cai G."/>
            <person name="Cakir C."/>
            <person name="Carrington J.C."/>
            <person name="Chawner M."/>
            <person name="Conti L."/>
            <person name="Costanzo S."/>
            <person name="Ewan R."/>
            <person name="Fahlgren N."/>
            <person name="Fischbach M.A."/>
            <person name="Fugelstad J."/>
            <person name="Gilroy E.M."/>
            <person name="Gnerre S."/>
            <person name="Green P.J."/>
            <person name="Grenville-Briggs L.J."/>
            <person name="Griffith J."/>
            <person name="Grunwald N.J."/>
            <person name="Horn K."/>
            <person name="Horner N.R."/>
            <person name="Hu C.H."/>
            <person name="Huitema E."/>
            <person name="Jeong D.H."/>
            <person name="Jones A.M."/>
            <person name="Jones J.D."/>
            <person name="Jones R.W."/>
            <person name="Karlsson E.K."/>
            <person name="Kunjeti S.G."/>
            <person name="Lamour K."/>
            <person name="Liu Z."/>
            <person name="Ma L."/>
            <person name="Maclean D."/>
            <person name="Chibucos M.C."/>
            <person name="McDonald H."/>
            <person name="McWalters J."/>
            <person name="Meijer H.J."/>
            <person name="Morgan W."/>
            <person name="Morris P.F."/>
            <person name="Munro C.A."/>
            <person name="O'Neill K."/>
            <person name="Ospina-Giraldo M."/>
            <person name="Pinzon A."/>
            <person name="Pritchard L."/>
            <person name="Ramsahoye B."/>
            <person name="Ren Q."/>
            <person name="Restrepo S."/>
            <person name="Roy S."/>
            <person name="Sadanandom A."/>
            <person name="Savidor A."/>
            <person name="Schornack S."/>
            <person name="Schwartz D.C."/>
            <person name="Schumann U.D."/>
            <person name="Schwessinger B."/>
            <person name="Seyer L."/>
            <person name="Sharpe T."/>
            <person name="Silvar C."/>
            <person name="Song J."/>
            <person name="Studholme D.J."/>
            <person name="Sykes S."/>
            <person name="Thines M."/>
            <person name="van de Vondervoort P.J."/>
            <person name="Phuntumart V."/>
            <person name="Wawra S."/>
            <person name="Weide R."/>
            <person name="Win J."/>
            <person name="Young C."/>
            <person name="Zhou S."/>
            <person name="Fry W."/>
            <person name="Meyers B.C."/>
            <person name="van West P."/>
            <person name="Ristaino J."/>
            <person name="Govers F."/>
            <person name="Birch P.R."/>
            <person name="Whisson S.C."/>
            <person name="Judelson H.S."/>
            <person name="Nusbaum C."/>
        </authorList>
    </citation>
    <scope>NUCLEOTIDE SEQUENCE [LARGE SCALE GENOMIC DNA]</scope>
    <source>
        <strain evidence="3">T30-4</strain>
    </source>
</reference>
<dbReference type="EMBL" id="DS028122">
    <property type="protein sequence ID" value="EEY67162.1"/>
    <property type="molecule type" value="Genomic_DNA"/>
</dbReference>
<dbReference type="OMA" id="THEVGQW"/>
<dbReference type="AlphaFoldDB" id="D0N0J9"/>
<evidence type="ECO:0000256" key="1">
    <source>
        <dbReference type="SAM" id="MobiDB-lite"/>
    </source>
</evidence>
<dbReference type="Proteomes" id="UP000006643">
    <property type="component" value="Unassembled WGS sequence"/>
</dbReference>
<sequence length="218" mass="25124">MQFKWNGHLIPPTKTEIAWNRWLTQRRDDTVTLLIYEYGLDIPSARALEEFKYARIRPQHTDRSGAAAEASIREIVAKLQEVWGETYQGSAMAWRMWANEVMRNLDRSTWEVDIYNPPTATVERLLRAADGEADIHLANLSRSARLALDVVNGAIADNRQLKYDWEAFRRRLDNQENALRARRDTLEGFLEDIPIPPVTDVIDPTPAMESVPDTEHEP</sequence>
<dbReference type="HOGENOM" id="CLU_054307_0_0_1"/>
<keyword evidence="3" id="KW-1185">Reference proteome</keyword>
<evidence type="ECO:0000313" key="3">
    <source>
        <dbReference type="Proteomes" id="UP000006643"/>
    </source>
</evidence>
<evidence type="ECO:0000313" key="2">
    <source>
        <dbReference type="EMBL" id="EEY67162.1"/>
    </source>
</evidence>
<proteinExistence type="predicted"/>
<name>D0N0J9_PHYIT</name>
<gene>
    <name evidence="2" type="ORF">PITG_04098</name>
</gene>
<accession>D0N0J9</accession>
<dbReference type="eggNOG" id="ENOG502RFTD">
    <property type="taxonomic scope" value="Eukaryota"/>
</dbReference>
<protein>
    <submittedName>
        <fullName evidence="2">Uncharacterized protein</fullName>
    </submittedName>
</protein>
<organism evidence="2 3">
    <name type="scientific">Phytophthora infestans (strain T30-4)</name>
    <name type="common">Potato late blight agent</name>
    <dbReference type="NCBI Taxonomy" id="403677"/>
    <lineage>
        <taxon>Eukaryota</taxon>
        <taxon>Sar</taxon>
        <taxon>Stramenopiles</taxon>
        <taxon>Oomycota</taxon>
        <taxon>Peronosporomycetes</taxon>
        <taxon>Peronosporales</taxon>
        <taxon>Peronosporaceae</taxon>
        <taxon>Phytophthora</taxon>
    </lineage>
</organism>